<gene>
    <name evidence="4" type="ORF">H2204_005501</name>
</gene>
<dbReference type="PANTHER" id="PTHR47706">
    <property type="entry name" value="NMRA-LIKE FAMILY PROTEIN"/>
    <property type="match status" value="1"/>
</dbReference>
<dbReference type="Gene3D" id="3.90.25.10">
    <property type="entry name" value="UDP-galactose 4-epimerase, domain 1"/>
    <property type="match status" value="1"/>
</dbReference>
<evidence type="ECO:0000256" key="1">
    <source>
        <dbReference type="ARBA" id="ARBA00022857"/>
    </source>
</evidence>
<name>A0AA39CZS8_9EURO</name>
<dbReference type="GO" id="GO:0016620">
    <property type="term" value="F:oxidoreductase activity, acting on the aldehyde or oxo group of donors, NAD or NADP as acceptor"/>
    <property type="evidence" value="ECO:0007669"/>
    <property type="project" value="InterPro"/>
</dbReference>
<dbReference type="GO" id="GO:0051287">
    <property type="term" value="F:NAD binding"/>
    <property type="evidence" value="ECO:0007669"/>
    <property type="project" value="InterPro"/>
</dbReference>
<dbReference type="SUPFAM" id="SSF51735">
    <property type="entry name" value="NAD(P)-binding Rossmann-fold domains"/>
    <property type="match status" value="1"/>
</dbReference>
<organism evidence="4 5">
    <name type="scientific">Knufia peltigerae</name>
    <dbReference type="NCBI Taxonomy" id="1002370"/>
    <lineage>
        <taxon>Eukaryota</taxon>
        <taxon>Fungi</taxon>
        <taxon>Dikarya</taxon>
        <taxon>Ascomycota</taxon>
        <taxon>Pezizomycotina</taxon>
        <taxon>Eurotiomycetes</taxon>
        <taxon>Chaetothyriomycetidae</taxon>
        <taxon>Chaetothyriales</taxon>
        <taxon>Trichomeriaceae</taxon>
        <taxon>Knufia</taxon>
    </lineage>
</organism>
<dbReference type="EMBL" id="JAPDRN010000031">
    <property type="protein sequence ID" value="KAJ9636004.1"/>
    <property type="molecule type" value="Genomic_DNA"/>
</dbReference>
<dbReference type="CDD" id="cd05259">
    <property type="entry name" value="PCBER_SDR_a"/>
    <property type="match status" value="1"/>
</dbReference>
<dbReference type="InterPro" id="IPR000534">
    <property type="entry name" value="Semialdehyde_DH_NAD-bd"/>
</dbReference>
<dbReference type="InterPro" id="IPR036291">
    <property type="entry name" value="NAD(P)-bd_dom_sf"/>
</dbReference>
<keyword evidence="5" id="KW-1185">Reference proteome</keyword>
<proteinExistence type="predicted"/>
<reference evidence="4" key="1">
    <citation type="submission" date="2022-10" db="EMBL/GenBank/DDBJ databases">
        <title>Culturing micro-colonial fungi from biological soil crusts in the Mojave desert and describing Neophaeococcomyces mojavensis, and introducing the new genera and species Taxawa tesnikishii.</title>
        <authorList>
            <person name="Kurbessoian T."/>
            <person name="Stajich J.E."/>
        </authorList>
    </citation>
    <scope>NUCLEOTIDE SEQUENCE</scope>
    <source>
        <strain evidence="4">TK_35</strain>
    </source>
</reference>
<dbReference type="SMART" id="SM00859">
    <property type="entry name" value="Semialdhyde_dh"/>
    <property type="match status" value="1"/>
</dbReference>
<dbReference type="PANTHER" id="PTHR47706:SF10">
    <property type="entry name" value="NMRA-LIKE DOMAIN-CONTAINING PROTEIN"/>
    <property type="match status" value="1"/>
</dbReference>
<protein>
    <recommendedName>
        <fullName evidence="3">Semialdehyde dehydrogenase NAD-binding domain-containing protein</fullName>
    </recommendedName>
</protein>
<evidence type="ECO:0000259" key="3">
    <source>
        <dbReference type="SMART" id="SM00859"/>
    </source>
</evidence>
<evidence type="ECO:0000256" key="2">
    <source>
        <dbReference type="ARBA" id="ARBA00023002"/>
    </source>
</evidence>
<comment type="caution">
    <text evidence="4">The sequence shown here is derived from an EMBL/GenBank/DDBJ whole genome shotgun (WGS) entry which is preliminary data.</text>
</comment>
<dbReference type="InterPro" id="IPR051609">
    <property type="entry name" value="NmrA/Isoflavone_reductase-like"/>
</dbReference>
<evidence type="ECO:0000313" key="4">
    <source>
        <dbReference type="EMBL" id="KAJ9636004.1"/>
    </source>
</evidence>
<accession>A0AA39CZS8</accession>
<dbReference type="InterPro" id="IPR008030">
    <property type="entry name" value="NmrA-like"/>
</dbReference>
<dbReference type="AlphaFoldDB" id="A0AA39CZS8"/>
<keyword evidence="2" id="KW-0560">Oxidoreductase</keyword>
<sequence>MSTPVKRVAVVGGSGLTGGEITRALLQSGFEVTVLSRASSSNSKIPDGARSVKTDYSRESLAAAFQGQDAVVSAITTFFVGQQFTIIDAAIEAGVRRFIPSEYGVDTSDPAIAEIAPPAGTKNEIVAYLQSKQATISWSAIIVGAFFDAILEVPGALGLNLAENTMTIFDGGDVEFEATNVDQIGRAVAAVLSPEHFDSTANQYVYVNSFTLTQNQMLHILQDLTGNKLEVKHAKKADMRKDSQEKIKSDPDKGDVWARGSFEGIILIMLNEGGFCEYSNKGRLWNKRLGLPEGNVEATIKAVLSKKE</sequence>
<keyword evidence="1" id="KW-0521">NADP</keyword>
<dbReference type="GO" id="GO:1901607">
    <property type="term" value="P:alpha-amino acid biosynthetic process"/>
    <property type="evidence" value="ECO:0007669"/>
    <property type="project" value="UniProtKB-ARBA"/>
</dbReference>
<dbReference type="Gene3D" id="3.40.50.720">
    <property type="entry name" value="NAD(P)-binding Rossmann-like Domain"/>
    <property type="match status" value="1"/>
</dbReference>
<dbReference type="InterPro" id="IPR045312">
    <property type="entry name" value="PCBER-like"/>
</dbReference>
<evidence type="ECO:0000313" key="5">
    <source>
        <dbReference type="Proteomes" id="UP001172681"/>
    </source>
</evidence>
<dbReference type="Pfam" id="PF05368">
    <property type="entry name" value="NmrA"/>
    <property type="match status" value="1"/>
</dbReference>
<feature type="domain" description="Semialdehyde dehydrogenase NAD-binding" evidence="3">
    <location>
        <begin position="7"/>
        <end position="116"/>
    </location>
</feature>
<dbReference type="Proteomes" id="UP001172681">
    <property type="component" value="Unassembled WGS sequence"/>
</dbReference>